<evidence type="ECO:0000313" key="2">
    <source>
        <dbReference type="Proteomes" id="UP000183635"/>
    </source>
</evidence>
<keyword evidence="2" id="KW-1185">Reference proteome</keyword>
<gene>
    <name evidence="1" type="ORF">SAMN04488021_14432</name>
</gene>
<dbReference type="OrthoDB" id="8222794at2"/>
<dbReference type="Proteomes" id="UP000183635">
    <property type="component" value="Unassembled WGS sequence"/>
</dbReference>
<dbReference type="STRING" id="34004.SAMN04488021_14432"/>
<organism evidence="1 2">
    <name type="scientific">Paracoccus aminovorans</name>
    <dbReference type="NCBI Taxonomy" id="34004"/>
    <lineage>
        <taxon>Bacteria</taxon>
        <taxon>Pseudomonadati</taxon>
        <taxon>Pseudomonadota</taxon>
        <taxon>Alphaproteobacteria</taxon>
        <taxon>Rhodobacterales</taxon>
        <taxon>Paracoccaceae</taxon>
        <taxon>Paracoccus</taxon>
    </lineage>
</organism>
<name>A0A1I3E2H9_9RHOB</name>
<dbReference type="EMBL" id="FOPU01000044">
    <property type="protein sequence ID" value="SFH93176.1"/>
    <property type="molecule type" value="Genomic_DNA"/>
</dbReference>
<reference evidence="1 2" key="1">
    <citation type="submission" date="2016-10" db="EMBL/GenBank/DDBJ databases">
        <authorList>
            <person name="de Groot N.N."/>
        </authorList>
    </citation>
    <scope>NUCLEOTIDE SEQUENCE [LARGE SCALE GENOMIC DNA]</scope>
    <source>
        <strain evidence="1 2">DSM 8537</strain>
    </source>
</reference>
<protein>
    <submittedName>
        <fullName evidence="1">Uncharacterized protein</fullName>
    </submittedName>
</protein>
<evidence type="ECO:0000313" key="1">
    <source>
        <dbReference type="EMBL" id="SFH93176.1"/>
    </source>
</evidence>
<dbReference type="RefSeq" id="WP_074970420.1">
    <property type="nucleotide sequence ID" value="NZ_CBCRYP010000011.1"/>
</dbReference>
<sequence>MTLPQRTFFTVQEVTIRWDCSPYDLAGWAIAGKLDIVTAIEPIEQGGEVLAGLVVVPVADILSMFRRWESWQAKRSVRRIRMQGQQGWTMIADPSDHIEIELADLMVLADEVYQFELLNGMANRWTDPGGAPSRYDWEGLYIALIRRVHFHGLPATQAEWIADAQAWFAERSRNGEVPDESTIRRRLGPIWKSLQEDA</sequence>
<accession>A0A1I3E2H9</accession>
<dbReference type="AlphaFoldDB" id="A0A1I3E2H9"/>
<proteinExistence type="predicted"/>